<dbReference type="Proteomes" id="UP000006078">
    <property type="component" value="Unassembled WGS sequence"/>
</dbReference>
<feature type="binding site" evidence="5">
    <location>
        <position position="502"/>
    </location>
    <ligand>
        <name>S-adenosyl-L-methionine</name>
        <dbReference type="ChEBI" id="CHEBI:59789"/>
    </ligand>
</feature>
<keyword evidence="5" id="KW-0474">Menaquinone biosynthesis</keyword>
<organism evidence="9 12">
    <name type="scientific">Corynebacterium otitidis ATCC 51513</name>
    <dbReference type="NCBI Taxonomy" id="883169"/>
    <lineage>
        <taxon>Bacteria</taxon>
        <taxon>Bacillati</taxon>
        <taxon>Actinomycetota</taxon>
        <taxon>Actinomycetes</taxon>
        <taxon>Mycobacteriales</taxon>
        <taxon>Corynebacteriaceae</taxon>
        <taxon>Corynebacterium</taxon>
    </lineage>
</organism>
<dbReference type="Proteomes" id="UP000011016">
    <property type="component" value="Unassembled WGS sequence"/>
</dbReference>
<dbReference type="eggNOG" id="COG2226">
    <property type="taxonomic scope" value="Bacteria"/>
</dbReference>
<evidence type="ECO:0000256" key="1">
    <source>
        <dbReference type="ARBA" id="ARBA00022603"/>
    </source>
</evidence>
<dbReference type="InterPro" id="IPR001296">
    <property type="entry name" value="Glyco_trans_1"/>
</dbReference>
<dbReference type="HAMAP" id="MF_01813">
    <property type="entry name" value="MenG_UbiE_methyltr"/>
    <property type="match status" value="1"/>
</dbReference>
<dbReference type="Pfam" id="PF01209">
    <property type="entry name" value="Ubie_methyltran"/>
    <property type="match status" value="1"/>
</dbReference>
<evidence type="ECO:0000313" key="12">
    <source>
        <dbReference type="Proteomes" id="UP000011016"/>
    </source>
</evidence>
<dbReference type="PATRIC" id="fig|883169.3.peg.1527"/>
<dbReference type="GO" id="GO:0043770">
    <property type="term" value="F:demethylmenaquinone methyltransferase activity"/>
    <property type="evidence" value="ECO:0007669"/>
    <property type="project" value="UniProtKB-UniRule"/>
</dbReference>
<dbReference type="NCBIfam" id="NF001241">
    <property type="entry name" value="PRK00216.1-2"/>
    <property type="match status" value="1"/>
</dbReference>
<name>I7JWU7_9CORY</name>
<evidence type="ECO:0000313" key="10">
    <source>
        <dbReference type="EMBL" id="EJZ81540.1"/>
    </source>
</evidence>
<keyword evidence="11" id="KW-1185">Reference proteome</keyword>
<dbReference type="PANTHER" id="PTHR45947">
    <property type="entry name" value="SULFOQUINOVOSYL TRANSFERASE SQD2"/>
    <property type="match status" value="1"/>
</dbReference>
<comment type="catalytic activity">
    <reaction evidence="5">
        <text>a 2-demethylmenaquinol + S-adenosyl-L-methionine = a menaquinol + S-adenosyl-L-homocysteine + H(+)</text>
        <dbReference type="Rhea" id="RHEA:42640"/>
        <dbReference type="Rhea" id="RHEA-COMP:9539"/>
        <dbReference type="Rhea" id="RHEA-COMP:9563"/>
        <dbReference type="ChEBI" id="CHEBI:15378"/>
        <dbReference type="ChEBI" id="CHEBI:18151"/>
        <dbReference type="ChEBI" id="CHEBI:55437"/>
        <dbReference type="ChEBI" id="CHEBI:57856"/>
        <dbReference type="ChEBI" id="CHEBI:59789"/>
        <dbReference type="EC" id="2.1.1.163"/>
    </reaction>
</comment>
<dbReference type="SUPFAM" id="SSF53756">
    <property type="entry name" value="UDP-Glycosyltransferase/glycogen phosphorylase"/>
    <property type="match status" value="1"/>
</dbReference>
<evidence type="ECO:0000256" key="2">
    <source>
        <dbReference type="ARBA" id="ARBA00022676"/>
    </source>
</evidence>
<dbReference type="NCBIfam" id="TIGR01934">
    <property type="entry name" value="MenG_MenH_UbiE"/>
    <property type="match status" value="1"/>
</dbReference>
<dbReference type="PANTHER" id="PTHR45947:SF3">
    <property type="entry name" value="SULFOQUINOVOSYL TRANSFERASE SQD2"/>
    <property type="match status" value="1"/>
</dbReference>
<comment type="similarity">
    <text evidence="5">Belongs to the class I-like SAM-binding methyltransferase superfamily. MenG/UbiE family.</text>
</comment>
<dbReference type="UniPathway" id="UPA00079">
    <property type="reaction ID" value="UER00169"/>
</dbReference>
<evidence type="ECO:0000256" key="5">
    <source>
        <dbReference type="HAMAP-Rule" id="MF_01813"/>
    </source>
</evidence>
<feature type="binding site" evidence="5">
    <location>
        <position position="465"/>
    </location>
    <ligand>
        <name>S-adenosyl-L-methionine</name>
        <dbReference type="ChEBI" id="CHEBI:59789"/>
    </ligand>
</feature>
<dbReference type="InterPro" id="IPR029063">
    <property type="entry name" value="SAM-dependent_MTases_sf"/>
</dbReference>
<dbReference type="CDD" id="cd02440">
    <property type="entry name" value="AdoMet_MTases"/>
    <property type="match status" value="1"/>
</dbReference>
<evidence type="ECO:0000313" key="9">
    <source>
        <dbReference type="EMBL" id="CCI84121.1"/>
    </source>
</evidence>
<comment type="function">
    <text evidence="5">Methyltransferase required for the conversion of demethylmenaquinol (DMKH2) to menaquinol (MKH2).</text>
</comment>
<gene>
    <name evidence="9" type="primary">ubiE</name>
    <name evidence="5" type="synonym">menG</name>
    <name evidence="9" type="ORF">BN46_1405</name>
    <name evidence="10" type="ORF">HMPREF9719_01583</name>
</gene>
<dbReference type="GO" id="GO:1901137">
    <property type="term" value="P:carbohydrate derivative biosynthetic process"/>
    <property type="evidence" value="ECO:0007669"/>
    <property type="project" value="UniProtKB-ARBA"/>
</dbReference>
<dbReference type="InterPro" id="IPR004033">
    <property type="entry name" value="UbiE/COQ5_MeTrFase"/>
</dbReference>
<dbReference type="HOGENOM" id="CLU_444760_0_0_11"/>
<dbReference type="InterPro" id="IPR023576">
    <property type="entry name" value="UbiE/COQ5_MeTrFase_CS"/>
</dbReference>
<keyword evidence="2 9" id="KW-0328">Glycosyltransferase</keyword>
<dbReference type="SUPFAM" id="SSF53335">
    <property type="entry name" value="S-adenosyl-L-methionine-dependent methyltransferases"/>
    <property type="match status" value="1"/>
</dbReference>
<dbReference type="EMBL" id="CAJZ01000209">
    <property type="protein sequence ID" value="CCI84121.1"/>
    <property type="molecule type" value="Genomic_DNA"/>
</dbReference>
<dbReference type="EC" id="2.1.1.163" evidence="5"/>
<evidence type="ECO:0000313" key="11">
    <source>
        <dbReference type="Proteomes" id="UP000006078"/>
    </source>
</evidence>
<reference evidence="9 12" key="1">
    <citation type="journal article" date="2012" name="J. Bacteriol.">
        <title>Draft Genome Sequence of Turicella otitidis ATCC 51513, Isolated from Middle Ear Fluid from a Child with Otitis Media.</title>
        <authorList>
            <person name="Brinkrolf K."/>
            <person name="Schneider J."/>
            <person name="Knecht M."/>
            <person name="Ruckert C."/>
            <person name="Tauch A."/>
        </authorList>
    </citation>
    <scope>NUCLEOTIDE SEQUENCE [LARGE SCALE GENOMIC DNA]</scope>
    <source>
        <strain evidence="9 12">ATCC 51513</strain>
    </source>
</reference>
<dbReference type="GO" id="GO:0009234">
    <property type="term" value="P:menaquinone biosynthetic process"/>
    <property type="evidence" value="ECO:0007669"/>
    <property type="project" value="UniProtKB-UniRule"/>
</dbReference>
<evidence type="ECO:0000259" key="7">
    <source>
        <dbReference type="Pfam" id="PF00534"/>
    </source>
</evidence>
<evidence type="ECO:0000256" key="6">
    <source>
        <dbReference type="SAM" id="MobiDB-lite"/>
    </source>
</evidence>
<dbReference type="AlphaFoldDB" id="I7JWU7"/>
<feature type="binding site" evidence="5">
    <location>
        <position position="447"/>
    </location>
    <ligand>
        <name>S-adenosyl-L-methionine</name>
        <dbReference type="ChEBI" id="CHEBI:59789"/>
    </ligand>
</feature>
<dbReference type="Gene3D" id="3.40.50.2000">
    <property type="entry name" value="Glycogen Phosphorylase B"/>
    <property type="match status" value="2"/>
</dbReference>
<reference evidence="10 11" key="2">
    <citation type="submission" date="2012-08" db="EMBL/GenBank/DDBJ databases">
        <title>The Genome Sequence of Turicella otitidis ATCC 51513.</title>
        <authorList>
            <consortium name="The Broad Institute Genome Sequencing Platform"/>
            <person name="Earl A."/>
            <person name="Ward D."/>
            <person name="Feldgarden M."/>
            <person name="Gevers D."/>
            <person name="Huys G."/>
            <person name="Walker B."/>
            <person name="Young S.K."/>
            <person name="Zeng Q."/>
            <person name="Gargeya S."/>
            <person name="Fitzgerald M."/>
            <person name="Haas B."/>
            <person name="Abouelleil A."/>
            <person name="Alvarado L."/>
            <person name="Arachchi H.M."/>
            <person name="Berlin A.M."/>
            <person name="Chapman S.B."/>
            <person name="Goldberg J."/>
            <person name="Griggs A."/>
            <person name="Gujja S."/>
            <person name="Hansen M."/>
            <person name="Howarth C."/>
            <person name="Imamovic A."/>
            <person name="Larimer J."/>
            <person name="McCowen C."/>
            <person name="Montmayeur A."/>
            <person name="Murphy C."/>
            <person name="Neiman D."/>
            <person name="Pearson M."/>
            <person name="Priest M."/>
            <person name="Roberts A."/>
            <person name="Saif S."/>
            <person name="Shea T."/>
            <person name="Sisk P."/>
            <person name="Sykes S."/>
            <person name="Wortman J."/>
            <person name="Nusbaum C."/>
            <person name="Birren B."/>
        </authorList>
    </citation>
    <scope>NUCLEOTIDE SEQUENCE [LARGE SCALE GENOMIC DNA]</scope>
    <source>
        <strain evidence="10 11">ATCC 51513</strain>
    </source>
</reference>
<proteinExistence type="inferred from homology"/>
<dbReference type="EMBL" id="AHAE01000074">
    <property type="protein sequence ID" value="EJZ81540.1"/>
    <property type="molecule type" value="Genomic_DNA"/>
</dbReference>
<feature type="binding site" evidence="5">
    <location>
        <begin position="485"/>
        <end position="486"/>
    </location>
    <ligand>
        <name>S-adenosyl-L-methionine</name>
        <dbReference type="ChEBI" id="CHEBI:59789"/>
    </ligand>
</feature>
<dbReference type="eggNOG" id="COG0438">
    <property type="taxonomic scope" value="Bacteria"/>
</dbReference>
<comment type="caution">
    <text evidence="9">The sequence shown here is derived from an EMBL/GenBank/DDBJ whole genome shotgun (WGS) entry which is preliminary data.</text>
</comment>
<dbReference type="Pfam" id="PF00534">
    <property type="entry name" value="Glycos_transf_1"/>
    <property type="match status" value="1"/>
</dbReference>
<dbReference type="Gene3D" id="3.40.50.150">
    <property type="entry name" value="Vaccinia Virus protein VP39"/>
    <property type="match status" value="1"/>
</dbReference>
<dbReference type="CDD" id="cd03814">
    <property type="entry name" value="GT4-like"/>
    <property type="match status" value="1"/>
</dbReference>
<dbReference type="GO" id="GO:1903509">
    <property type="term" value="P:liposaccharide metabolic process"/>
    <property type="evidence" value="ECO:0007669"/>
    <property type="project" value="UniProtKB-ARBA"/>
</dbReference>
<dbReference type="GO" id="GO:0032259">
    <property type="term" value="P:methylation"/>
    <property type="evidence" value="ECO:0007669"/>
    <property type="project" value="UniProtKB-KW"/>
</dbReference>
<accession>I7JWU7</accession>
<protein>
    <recommendedName>
        <fullName evidence="5">Demethylmenaquinone methyltransferase</fullName>
        <ecNumber evidence="5">2.1.1.163</ecNumber>
    </recommendedName>
</protein>
<comment type="pathway">
    <text evidence="5">Quinol/quinone metabolism; menaquinone biosynthesis; menaquinol from 1,4-dihydroxy-2-naphthoate: step 2/2.</text>
</comment>
<evidence type="ECO:0000256" key="3">
    <source>
        <dbReference type="ARBA" id="ARBA00022679"/>
    </source>
</evidence>
<evidence type="ECO:0000259" key="8">
    <source>
        <dbReference type="Pfam" id="PF13439"/>
    </source>
</evidence>
<feature type="domain" description="Glycosyltransferase subfamily 4-like N-terminal" evidence="8">
    <location>
        <begin position="14"/>
        <end position="180"/>
    </location>
</feature>
<dbReference type="Pfam" id="PF13439">
    <property type="entry name" value="Glyco_transf_4"/>
    <property type="match status" value="1"/>
</dbReference>
<dbReference type="InterPro" id="IPR050194">
    <property type="entry name" value="Glycosyltransferase_grp1"/>
</dbReference>
<dbReference type="PROSITE" id="PS01183">
    <property type="entry name" value="UBIE_1"/>
    <property type="match status" value="1"/>
</dbReference>
<sequence>MRVAIVAESYFPAVNGVSNTVARTVDYLSGRGHDVLLIAPGDEQPGDAANPRVTVRRLPATHVPPVRSLPVGIPLPRLTTWLKDFRPDVVHLASPFVLGAAGAAAAHRLNLPLVAVFQTDVPGFAARYGLAALEKPAWWLTRTIHQGCAVNLAPSTRSLEQLKEQGVPGLARWGRGVDAETFRPERRSNKLRRSWGAGESDVVVGYVGRLAPEKAVHRLSRLCRTPGVRVVVVGKGPERETLEAALPGAVFTGQLRGEKLGEAFASFDVFVHPGEFETFCQTVQEAHASGVPAIAPNRGGPVDLIDDGVDGFLLPVEGFADALPAKVAELTSPERRDSYRKASLAAVEGRDWGSLMAALEEHYATAIQRGPRPRPGALGGLESGPVGRAGLDKEPREVRRMFDGVGGHYDLANTVLSFGQDRRWRRRNTKRLGAAKGELVLDLAAGTGVSTVELAKNGAYAVSCDFSLGMLKAGRGRDVPMVAGDGLNLPFPDETFDAVTISYGLRNLNDPRAGLEEMARVTKPGGRLTVNEFSTPTVPVAGAVYKEYLMRLLPVVARAVATNPEAYVYLAESIRQWPDQEELAALINRSGWADCGWQNLTFGVVAIHSATKPE</sequence>
<dbReference type="InterPro" id="IPR028098">
    <property type="entry name" value="Glyco_trans_4-like_N"/>
</dbReference>
<dbReference type="OrthoDB" id="9808140at2"/>
<dbReference type="PROSITE" id="PS51608">
    <property type="entry name" value="SAM_MT_UBIE"/>
    <property type="match status" value="1"/>
</dbReference>
<evidence type="ECO:0000256" key="4">
    <source>
        <dbReference type="ARBA" id="ARBA00022691"/>
    </source>
</evidence>
<dbReference type="STRING" id="29321.AAV33_03305"/>
<keyword evidence="4 5" id="KW-0949">S-adenosyl-L-methionine</keyword>
<feature type="region of interest" description="Disordered" evidence="6">
    <location>
        <begin position="367"/>
        <end position="393"/>
    </location>
</feature>
<keyword evidence="1 5" id="KW-0489">Methyltransferase</keyword>
<keyword evidence="3 5" id="KW-0808">Transferase</keyword>
<dbReference type="GO" id="GO:0016758">
    <property type="term" value="F:hexosyltransferase activity"/>
    <property type="evidence" value="ECO:0007669"/>
    <property type="project" value="TreeGrafter"/>
</dbReference>
<feature type="domain" description="Glycosyl transferase family 1" evidence="7">
    <location>
        <begin position="190"/>
        <end position="339"/>
    </location>
</feature>